<dbReference type="EMBL" id="BMHE01000023">
    <property type="protein sequence ID" value="GFZ91070.1"/>
    <property type="molecule type" value="Genomic_DNA"/>
</dbReference>
<name>A0ABQ1EYE9_9BACL</name>
<gene>
    <name evidence="2" type="ORF">GCM10008018_41720</name>
</gene>
<dbReference type="CDD" id="cd02440">
    <property type="entry name" value="AdoMet_MTases"/>
    <property type="match status" value="1"/>
</dbReference>
<accession>A0ABQ1EYE9</accession>
<proteinExistence type="predicted"/>
<keyword evidence="2" id="KW-0489">Methyltransferase</keyword>
<reference evidence="3" key="1">
    <citation type="journal article" date="2019" name="Int. J. Syst. Evol. Microbiol.">
        <title>The Global Catalogue of Microorganisms (GCM) 10K type strain sequencing project: providing services to taxonomists for standard genome sequencing and annotation.</title>
        <authorList>
            <consortium name="The Broad Institute Genomics Platform"/>
            <consortium name="The Broad Institute Genome Sequencing Center for Infectious Disease"/>
            <person name="Wu L."/>
            <person name="Ma J."/>
        </authorList>
    </citation>
    <scope>NUCLEOTIDE SEQUENCE [LARGE SCALE GENOMIC DNA]</scope>
    <source>
        <strain evidence="3">CGMCC 1.15043</strain>
    </source>
</reference>
<sequence length="234" mass="26117">MTNIKKAMSWDDPDVYRYEETIALKIPGYLHLYDMTDRLIAAHLENVASVELLVIGAGGGQELVTFGKRHEAWKMTGIDPSSRMLEIAKLRVEQAALKQQITYVQGTIEQLEAGPLFDAATCLLVLHFVKGLAQKQDLLHRIAERLKPGSPICLAAINGEPGSAAFEIQMKAWKSHMLDKGISLEDWERFAASVGYETEPVSSSVINELLLEAGFKQATRYFGSYLIEGWMAFR</sequence>
<feature type="domain" description="Methyltransferase type 12" evidence="1">
    <location>
        <begin position="53"/>
        <end position="150"/>
    </location>
</feature>
<evidence type="ECO:0000313" key="2">
    <source>
        <dbReference type="EMBL" id="GFZ91070.1"/>
    </source>
</evidence>
<comment type="caution">
    <text evidence="2">The sequence shown here is derived from an EMBL/GenBank/DDBJ whole genome shotgun (WGS) entry which is preliminary data.</text>
</comment>
<dbReference type="Gene3D" id="3.40.50.150">
    <property type="entry name" value="Vaccinia Virus protein VP39"/>
    <property type="match status" value="1"/>
</dbReference>
<dbReference type="Proteomes" id="UP000615455">
    <property type="component" value="Unassembled WGS sequence"/>
</dbReference>
<dbReference type="GO" id="GO:0032259">
    <property type="term" value="P:methylation"/>
    <property type="evidence" value="ECO:0007669"/>
    <property type="project" value="UniProtKB-KW"/>
</dbReference>
<dbReference type="InterPro" id="IPR029063">
    <property type="entry name" value="SAM-dependent_MTases_sf"/>
</dbReference>
<evidence type="ECO:0000259" key="1">
    <source>
        <dbReference type="Pfam" id="PF08242"/>
    </source>
</evidence>
<dbReference type="SUPFAM" id="SSF53335">
    <property type="entry name" value="S-adenosyl-L-methionine-dependent methyltransferases"/>
    <property type="match status" value="1"/>
</dbReference>
<dbReference type="Pfam" id="PF08242">
    <property type="entry name" value="Methyltransf_12"/>
    <property type="match status" value="1"/>
</dbReference>
<evidence type="ECO:0000313" key="3">
    <source>
        <dbReference type="Proteomes" id="UP000615455"/>
    </source>
</evidence>
<dbReference type="InterPro" id="IPR013217">
    <property type="entry name" value="Methyltransf_12"/>
</dbReference>
<keyword evidence="2" id="KW-0808">Transferase</keyword>
<organism evidence="2 3">
    <name type="scientific">Paenibacillus marchantiophytorum</name>
    <dbReference type="NCBI Taxonomy" id="1619310"/>
    <lineage>
        <taxon>Bacteria</taxon>
        <taxon>Bacillati</taxon>
        <taxon>Bacillota</taxon>
        <taxon>Bacilli</taxon>
        <taxon>Bacillales</taxon>
        <taxon>Paenibacillaceae</taxon>
        <taxon>Paenibacillus</taxon>
    </lineage>
</organism>
<dbReference type="GO" id="GO:0008168">
    <property type="term" value="F:methyltransferase activity"/>
    <property type="evidence" value="ECO:0007669"/>
    <property type="project" value="UniProtKB-KW"/>
</dbReference>
<keyword evidence="3" id="KW-1185">Reference proteome</keyword>
<dbReference type="RefSeq" id="WP_189014630.1">
    <property type="nucleotide sequence ID" value="NZ_BMHE01000023.1"/>
</dbReference>
<protein>
    <submittedName>
        <fullName evidence="2">SAM-dependent methyltransferase</fullName>
    </submittedName>
</protein>